<dbReference type="RefSeq" id="WP_010023548.1">
    <property type="nucleotide sequence ID" value="NZ_AFVQ02000123.1"/>
</dbReference>
<protein>
    <recommendedName>
        <fullName evidence="4">DUF2178 domain-containing protein</fullName>
    </recommendedName>
</protein>
<gene>
    <name evidence="2" type="ORF">SINU_09620</name>
</gene>
<evidence type="ECO:0000313" key="2">
    <source>
        <dbReference type="EMBL" id="KLI02145.1"/>
    </source>
</evidence>
<keyword evidence="3" id="KW-1185">Reference proteome</keyword>
<organism evidence="2 3">
    <name type="scientific">Sporolactobacillus inulinus CASD</name>
    <dbReference type="NCBI Taxonomy" id="1069536"/>
    <lineage>
        <taxon>Bacteria</taxon>
        <taxon>Bacillati</taxon>
        <taxon>Bacillota</taxon>
        <taxon>Bacilli</taxon>
        <taxon>Bacillales</taxon>
        <taxon>Sporolactobacillaceae</taxon>
        <taxon>Sporolactobacillus</taxon>
    </lineage>
</organism>
<evidence type="ECO:0000313" key="3">
    <source>
        <dbReference type="Proteomes" id="UP000035553"/>
    </source>
</evidence>
<dbReference type="EMBL" id="AFVQ02000123">
    <property type="protein sequence ID" value="KLI02145.1"/>
    <property type="molecule type" value="Genomic_DNA"/>
</dbReference>
<dbReference type="STRING" id="1069536.SINU_09620"/>
<evidence type="ECO:0000256" key="1">
    <source>
        <dbReference type="SAM" id="Phobius"/>
    </source>
</evidence>
<dbReference type="AlphaFoldDB" id="A0A0U1QMW2"/>
<feature type="transmembrane region" description="Helical" evidence="1">
    <location>
        <begin position="35"/>
        <end position="55"/>
    </location>
</feature>
<feature type="transmembrane region" description="Helical" evidence="1">
    <location>
        <begin position="109"/>
        <end position="131"/>
    </location>
</feature>
<proteinExistence type="predicted"/>
<feature type="transmembrane region" description="Helical" evidence="1">
    <location>
        <begin position="80"/>
        <end position="103"/>
    </location>
</feature>
<dbReference type="Proteomes" id="UP000035553">
    <property type="component" value="Unassembled WGS sequence"/>
</dbReference>
<sequence>MKKKQWERLMITVILLCTIIGGFIGLAIADVTIDFGLAATIICAPLLGLLARFFLAARHKKKMGNIPETDERTALILKRYFLGVLYVVLFGSGAALLVLYALGVESIDTGLLIVSMMVLYVSIAIGTLIAAKL</sequence>
<accession>A0A0U1QMW2</accession>
<keyword evidence="1" id="KW-0472">Membrane</keyword>
<feature type="transmembrane region" description="Helical" evidence="1">
    <location>
        <begin position="9"/>
        <end position="29"/>
    </location>
</feature>
<keyword evidence="1" id="KW-0812">Transmembrane</keyword>
<keyword evidence="1" id="KW-1133">Transmembrane helix</keyword>
<comment type="caution">
    <text evidence="2">The sequence shown here is derived from an EMBL/GenBank/DDBJ whole genome shotgun (WGS) entry which is preliminary data.</text>
</comment>
<name>A0A0U1QMW2_9BACL</name>
<evidence type="ECO:0008006" key="4">
    <source>
        <dbReference type="Google" id="ProtNLM"/>
    </source>
</evidence>
<reference evidence="2 3" key="1">
    <citation type="journal article" date="2011" name="J. Bacteriol.">
        <title>Draft genome sequence of Sporolactobacillus inulinus strain CASD, an efficient D-lactic acid-producing bacterium with high-concentration lactate tolerance capability.</title>
        <authorList>
            <person name="Yu B."/>
            <person name="Su F."/>
            <person name="Wang L."/>
            <person name="Xu K."/>
            <person name="Zhao B."/>
            <person name="Xu P."/>
        </authorList>
    </citation>
    <scope>NUCLEOTIDE SEQUENCE [LARGE SCALE GENOMIC DNA]</scope>
    <source>
        <strain evidence="2 3">CASD</strain>
    </source>
</reference>